<dbReference type="AlphaFoldDB" id="A0A951Q9R8"/>
<name>A0A951Q9R8_9CYAN</name>
<dbReference type="Pfam" id="PF00069">
    <property type="entry name" value="Pkinase"/>
    <property type="match status" value="1"/>
</dbReference>
<dbReference type="PROSITE" id="PS00107">
    <property type="entry name" value="PROTEIN_KINASE_ATP"/>
    <property type="match status" value="1"/>
</dbReference>
<evidence type="ECO:0000313" key="12">
    <source>
        <dbReference type="Proteomes" id="UP000757435"/>
    </source>
</evidence>
<dbReference type="PROSITE" id="PS50011">
    <property type="entry name" value="PROTEIN_KINASE_DOM"/>
    <property type="match status" value="1"/>
</dbReference>
<comment type="catalytic activity">
    <reaction evidence="7">
        <text>L-threonyl-[protein] + ATP = O-phospho-L-threonyl-[protein] + ADP + H(+)</text>
        <dbReference type="Rhea" id="RHEA:46608"/>
        <dbReference type="Rhea" id="RHEA-COMP:11060"/>
        <dbReference type="Rhea" id="RHEA-COMP:11605"/>
        <dbReference type="ChEBI" id="CHEBI:15378"/>
        <dbReference type="ChEBI" id="CHEBI:30013"/>
        <dbReference type="ChEBI" id="CHEBI:30616"/>
        <dbReference type="ChEBI" id="CHEBI:61977"/>
        <dbReference type="ChEBI" id="CHEBI:456216"/>
        <dbReference type="EC" id="2.7.11.1"/>
    </reaction>
</comment>
<evidence type="ECO:0000256" key="1">
    <source>
        <dbReference type="ARBA" id="ARBA00012513"/>
    </source>
</evidence>
<comment type="caution">
    <text evidence="11">The sequence shown here is derived from an EMBL/GenBank/DDBJ whole genome shotgun (WGS) entry which is preliminary data.</text>
</comment>
<dbReference type="InterPro" id="IPR011009">
    <property type="entry name" value="Kinase-like_dom_sf"/>
</dbReference>
<dbReference type="CDD" id="cd14014">
    <property type="entry name" value="STKc_PknB_like"/>
    <property type="match status" value="1"/>
</dbReference>
<comment type="catalytic activity">
    <reaction evidence="8">
        <text>L-seryl-[protein] + ATP = O-phospho-L-seryl-[protein] + ADP + H(+)</text>
        <dbReference type="Rhea" id="RHEA:17989"/>
        <dbReference type="Rhea" id="RHEA-COMP:9863"/>
        <dbReference type="Rhea" id="RHEA-COMP:11604"/>
        <dbReference type="ChEBI" id="CHEBI:15378"/>
        <dbReference type="ChEBI" id="CHEBI:29999"/>
        <dbReference type="ChEBI" id="CHEBI:30616"/>
        <dbReference type="ChEBI" id="CHEBI:83421"/>
        <dbReference type="ChEBI" id="CHEBI:456216"/>
        <dbReference type="EC" id="2.7.11.1"/>
    </reaction>
</comment>
<evidence type="ECO:0000256" key="4">
    <source>
        <dbReference type="ARBA" id="ARBA00022741"/>
    </source>
</evidence>
<keyword evidence="5 11" id="KW-0418">Kinase</keyword>
<gene>
    <name evidence="11" type="ORF">KME15_04450</name>
</gene>
<dbReference type="Proteomes" id="UP000757435">
    <property type="component" value="Unassembled WGS sequence"/>
</dbReference>
<evidence type="ECO:0000259" key="10">
    <source>
        <dbReference type="PROSITE" id="PS50011"/>
    </source>
</evidence>
<keyword evidence="2 11" id="KW-0723">Serine/threonine-protein kinase</keyword>
<evidence type="ECO:0000256" key="8">
    <source>
        <dbReference type="ARBA" id="ARBA00048679"/>
    </source>
</evidence>
<evidence type="ECO:0000256" key="7">
    <source>
        <dbReference type="ARBA" id="ARBA00047899"/>
    </source>
</evidence>
<evidence type="ECO:0000256" key="3">
    <source>
        <dbReference type="ARBA" id="ARBA00022679"/>
    </source>
</evidence>
<dbReference type="GO" id="GO:0004674">
    <property type="term" value="F:protein serine/threonine kinase activity"/>
    <property type="evidence" value="ECO:0007669"/>
    <property type="project" value="UniProtKB-KW"/>
</dbReference>
<dbReference type="PANTHER" id="PTHR24363:SF0">
    <property type="entry name" value="SERINE_THREONINE KINASE LIKE DOMAIN CONTAINING 1"/>
    <property type="match status" value="1"/>
</dbReference>
<evidence type="ECO:0000256" key="5">
    <source>
        <dbReference type="ARBA" id="ARBA00022777"/>
    </source>
</evidence>
<dbReference type="InterPro" id="IPR000719">
    <property type="entry name" value="Prot_kinase_dom"/>
</dbReference>
<evidence type="ECO:0000256" key="2">
    <source>
        <dbReference type="ARBA" id="ARBA00022527"/>
    </source>
</evidence>
<reference evidence="11" key="1">
    <citation type="submission" date="2021-05" db="EMBL/GenBank/DDBJ databases">
        <authorList>
            <person name="Pietrasiak N."/>
            <person name="Ward R."/>
            <person name="Stajich J.E."/>
            <person name="Kurbessoian T."/>
        </authorList>
    </citation>
    <scope>NUCLEOTIDE SEQUENCE</scope>
    <source>
        <strain evidence="11">UHER 2000/2452</strain>
    </source>
</reference>
<sequence length="352" mass="39421">MSHNLPVSTSSHGFSGDNLSENFPSSGLLQNRYRLHKWIGQGGFGKTFLAFDQLQPAQPYCVIKQIMSPLPTCESQPRNALRQEGLRLAELGQHPQIPALLDLFEQGGQGYLVQEFIEGQTLEQELAEAGAFKAAQIRQLLTQLLPVLQFIHDRHIIHRDIKPANIIRHRQDGQLVLVDFGAAKAIAEDLPIQTGTLIGSAEYAAPEQTRGRAVFASDLYSLGVTCIHLLTQMPPFDLFDTGEDAWNWQNFLPHPIDSSLAHILNRLLQPAINRRYQFASEVLEDLTFLPQAEVNPASGASSSVSATVYEPLTRKWHHISDLREQSELVWAVAPFLRPHAIDFPFTDCKNFF</sequence>
<keyword evidence="6 9" id="KW-0067">ATP-binding</keyword>
<keyword evidence="4 9" id="KW-0547">Nucleotide-binding</keyword>
<dbReference type="EMBL" id="JAHHHD010000003">
    <property type="protein sequence ID" value="MBW4657901.1"/>
    <property type="molecule type" value="Genomic_DNA"/>
</dbReference>
<dbReference type="PANTHER" id="PTHR24363">
    <property type="entry name" value="SERINE/THREONINE PROTEIN KINASE"/>
    <property type="match status" value="1"/>
</dbReference>
<protein>
    <recommendedName>
        <fullName evidence="1">non-specific serine/threonine protein kinase</fullName>
        <ecNumber evidence="1">2.7.11.1</ecNumber>
    </recommendedName>
</protein>
<dbReference type="GO" id="GO:0005524">
    <property type="term" value="F:ATP binding"/>
    <property type="evidence" value="ECO:0007669"/>
    <property type="project" value="UniProtKB-UniRule"/>
</dbReference>
<dbReference type="EC" id="2.7.11.1" evidence="1"/>
<dbReference type="SMART" id="SM00220">
    <property type="entry name" value="S_TKc"/>
    <property type="match status" value="1"/>
</dbReference>
<keyword evidence="3" id="KW-0808">Transferase</keyword>
<dbReference type="Gene3D" id="1.10.510.10">
    <property type="entry name" value="Transferase(Phosphotransferase) domain 1"/>
    <property type="match status" value="1"/>
</dbReference>
<evidence type="ECO:0000313" key="11">
    <source>
        <dbReference type="EMBL" id="MBW4657901.1"/>
    </source>
</evidence>
<evidence type="ECO:0000256" key="6">
    <source>
        <dbReference type="ARBA" id="ARBA00022840"/>
    </source>
</evidence>
<evidence type="ECO:0000256" key="9">
    <source>
        <dbReference type="PROSITE-ProRule" id="PRU10141"/>
    </source>
</evidence>
<organism evidence="11 12">
    <name type="scientific">Drouetiella hepatica Uher 2000/2452</name>
    <dbReference type="NCBI Taxonomy" id="904376"/>
    <lineage>
        <taxon>Bacteria</taxon>
        <taxon>Bacillati</taxon>
        <taxon>Cyanobacteriota</taxon>
        <taxon>Cyanophyceae</taxon>
        <taxon>Oculatellales</taxon>
        <taxon>Oculatellaceae</taxon>
        <taxon>Drouetiella</taxon>
    </lineage>
</organism>
<reference evidence="11" key="2">
    <citation type="journal article" date="2022" name="Microbiol. Resour. Announc.">
        <title>Metagenome Sequencing to Explore Phylogenomics of Terrestrial Cyanobacteria.</title>
        <authorList>
            <person name="Ward R.D."/>
            <person name="Stajich J.E."/>
            <person name="Johansen J.R."/>
            <person name="Huntemann M."/>
            <person name="Clum A."/>
            <person name="Foster B."/>
            <person name="Foster B."/>
            <person name="Roux S."/>
            <person name="Palaniappan K."/>
            <person name="Varghese N."/>
            <person name="Mukherjee S."/>
            <person name="Reddy T.B.K."/>
            <person name="Daum C."/>
            <person name="Copeland A."/>
            <person name="Chen I.A."/>
            <person name="Ivanova N.N."/>
            <person name="Kyrpides N.C."/>
            <person name="Shapiro N."/>
            <person name="Eloe-Fadrosh E.A."/>
            <person name="Pietrasiak N."/>
        </authorList>
    </citation>
    <scope>NUCLEOTIDE SEQUENCE</scope>
    <source>
        <strain evidence="11">UHER 2000/2452</strain>
    </source>
</reference>
<dbReference type="SUPFAM" id="SSF56112">
    <property type="entry name" value="Protein kinase-like (PK-like)"/>
    <property type="match status" value="1"/>
</dbReference>
<proteinExistence type="predicted"/>
<dbReference type="InterPro" id="IPR017441">
    <property type="entry name" value="Protein_kinase_ATP_BS"/>
</dbReference>
<feature type="domain" description="Protein kinase" evidence="10">
    <location>
        <begin position="33"/>
        <end position="289"/>
    </location>
</feature>
<feature type="binding site" evidence="9">
    <location>
        <position position="64"/>
    </location>
    <ligand>
        <name>ATP</name>
        <dbReference type="ChEBI" id="CHEBI:30616"/>
    </ligand>
</feature>
<accession>A0A951Q9R8</accession>